<dbReference type="Proteomes" id="UP001159363">
    <property type="component" value="Chromosome 14"/>
</dbReference>
<gene>
    <name evidence="1" type="ORF">PR048_031599</name>
</gene>
<sequence>MMCALSLGRTLGGSTCGTSSIQECKRRKSLVHSSLGMKEHAMYTFARKETWMGAPRGHPGSGLQEQEVDEGQFHGLFVVGFVQARYHNILGRKNKSKRKEKGGGGWGTSQGILAKLRQDLQQPVASVPVIRPFVTTIVEEDEAEEDCQDFANILCEENWFLQKAVLGSVNLARNQSWVELEPGGACHGYSQSLASMVGGYGPFRVQGHWGAMLRLTTSNMVVEVINWGFGISVDREIPSGAAVAQWIERSKWGLSGSGDRAIPSGALVVHRVGVVVRLRTVRLKEVIRQHINDMPSTSTRSITRQMGVPHSTGWDVLGANRRHPYRWRKRRPRVGVVPLLPCVLCLARRYSGRVPQDGHVAEVRGVEPVAPLPVDEVEVEPSAGLLVPEHLLDGPSQVPGQPRVVPGLVVPAHLLAEACHRAAVPLDDRVQVHGKYVPGQVERSGRLLTARS</sequence>
<evidence type="ECO:0000313" key="1">
    <source>
        <dbReference type="EMBL" id="KAJ8867794.1"/>
    </source>
</evidence>
<name>A0ABQ9G9S1_9NEOP</name>
<protein>
    <submittedName>
        <fullName evidence="1">Uncharacterized protein</fullName>
    </submittedName>
</protein>
<reference evidence="1 2" key="1">
    <citation type="submission" date="2023-02" db="EMBL/GenBank/DDBJ databases">
        <title>LHISI_Scaffold_Assembly.</title>
        <authorList>
            <person name="Stuart O.P."/>
            <person name="Cleave R."/>
            <person name="Magrath M.J.L."/>
            <person name="Mikheyev A.S."/>
        </authorList>
    </citation>
    <scope>NUCLEOTIDE SEQUENCE [LARGE SCALE GENOMIC DNA]</scope>
    <source>
        <strain evidence="1">Daus_M_001</strain>
        <tissue evidence="1">Leg muscle</tissue>
    </source>
</reference>
<dbReference type="EMBL" id="JARBHB010000015">
    <property type="protein sequence ID" value="KAJ8867794.1"/>
    <property type="molecule type" value="Genomic_DNA"/>
</dbReference>
<comment type="caution">
    <text evidence="1">The sequence shown here is derived from an EMBL/GenBank/DDBJ whole genome shotgun (WGS) entry which is preliminary data.</text>
</comment>
<evidence type="ECO:0000313" key="2">
    <source>
        <dbReference type="Proteomes" id="UP001159363"/>
    </source>
</evidence>
<organism evidence="1 2">
    <name type="scientific">Dryococelus australis</name>
    <dbReference type="NCBI Taxonomy" id="614101"/>
    <lineage>
        <taxon>Eukaryota</taxon>
        <taxon>Metazoa</taxon>
        <taxon>Ecdysozoa</taxon>
        <taxon>Arthropoda</taxon>
        <taxon>Hexapoda</taxon>
        <taxon>Insecta</taxon>
        <taxon>Pterygota</taxon>
        <taxon>Neoptera</taxon>
        <taxon>Polyneoptera</taxon>
        <taxon>Phasmatodea</taxon>
        <taxon>Verophasmatodea</taxon>
        <taxon>Anareolatae</taxon>
        <taxon>Phasmatidae</taxon>
        <taxon>Eurycanthinae</taxon>
        <taxon>Dryococelus</taxon>
    </lineage>
</organism>
<keyword evidence="2" id="KW-1185">Reference proteome</keyword>
<proteinExistence type="predicted"/>
<accession>A0ABQ9G9S1</accession>